<organism evidence="1 2">
    <name type="scientific">Marasmius crinis-equi</name>
    <dbReference type="NCBI Taxonomy" id="585013"/>
    <lineage>
        <taxon>Eukaryota</taxon>
        <taxon>Fungi</taxon>
        <taxon>Dikarya</taxon>
        <taxon>Basidiomycota</taxon>
        <taxon>Agaricomycotina</taxon>
        <taxon>Agaricomycetes</taxon>
        <taxon>Agaricomycetidae</taxon>
        <taxon>Agaricales</taxon>
        <taxon>Marasmiineae</taxon>
        <taxon>Marasmiaceae</taxon>
        <taxon>Marasmius</taxon>
    </lineage>
</organism>
<dbReference type="EMBL" id="JBAHYK010000162">
    <property type="protein sequence ID" value="KAL0577350.1"/>
    <property type="molecule type" value="Genomic_DNA"/>
</dbReference>
<name>A0ABR3FPL8_9AGAR</name>
<proteinExistence type="predicted"/>
<gene>
    <name evidence="1" type="ORF">V5O48_004633</name>
</gene>
<keyword evidence="2" id="KW-1185">Reference proteome</keyword>
<protein>
    <submittedName>
        <fullName evidence="1">Uncharacterized protein</fullName>
    </submittedName>
</protein>
<accession>A0ABR3FPL8</accession>
<evidence type="ECO:0000313" key="1">
    <source>
        <dbReference type="EMBL" id="KAL0577350.1"/>
    </source>
</evidence>
<sequence>MTIPRGLVDMRVWGGQAVPSRFAENTRAQILLPAFFPRTVNFQTKLPLRSPTHDCPRSPELEKPTGKAFHLNPAILTILIGRRFFELVVMIRPFRIPATATSGTSNPGLWSLDGCESASLETTLSYPRHRSQMARDLSSCSRSAPVLKAFLHSNIPTPFSRGFCLKYDSSAAHELTTYLPVTKIRIDNALRHPRLPNPKLSGYIPEKLTWASSGYLLYLAATVAFAQDGFCDMREELDDIHGLISPKP</sequence>
<evidence type="ECO:0000313" key="2">
    <source>
        <dbReference type="Proteomes" id="UP001465976"/>
    </source>
</evidence>
<comment type="caution">
    <text evidence="1">The sequence shown here is derived from an EMBL/GenBank/DDBJ whole genome shotgun (WGS) entry which is preliminary data.</text>
</comment>
<dbReference type="Proteomes" id="UP001465976">
    <property type="component" value="Unassembled WGS sequence"/>
</dbReference>
<reference evidence="1 2" key="1">
    <citation type="submission" date="2024-02" db="EMBL/GenBank/DDBJ databases">
        <title>A draft genome for the cacao thread blight pathogen Marasmius crinis-equi.</title>
        <authorList>
            <person name="Cohen S.P."/>
            <person name="Baruah I.K."/>
            <person name="Amoako-Attah I."/>
            <person name="Bukari Y."/>
            <person name="Meinhardt L.W."/>
            <person name="Bailey B.A."/>
        </authorList>
    </citation>
    <scope>NUCLEOTIDE SEQUENCE [LARGE SCALE GENOMIC DNA]</scope>
    <source>
        <strain evidence="1 2">GH-76</strain>
    </source>
</reference>